<dbReference type="EC" id="1.-.-.-" evidence="2"/>
<dbReference type="InterPro" id="IPR050407">
    <property type="entry name" value="Geranylgeranyl_reductase"/>
</dbReference>
<organism evidence="2 3">
    <name type="scientific">Promicromonospora alba</name>
    <dbReference type="NCBI Taxonomy" id="1616110"/>
    <lineage>
        <taxon>Bacteria</taxon>
        <taxon>Bacillati</taxon>
        <taxon>Actinomycetota</taxon>
        <taxon>Actinomycetes</taxon>
        <taxon>Micrococcales</taxon>
        <taxon>Promicromonosporaceae</taxon>
        <taxon>Promicromonospora</taxon>
    </lineage>
</organism>
<comment type="caution">
    <text evidence="2">The sequence shown here is derived from an EMBL/GenBank/DDBJ whole genome shotgun (WGS) entry which is preliminary data.</text>
</comment>
<dbReference type="Proteomes" id="UP001596011">
    <property type="component" value="Unassembled WGS sequence"/>
</dbReference>
<accession>A0ABV9HBQ9</accession>
<keyword evidence="3" id="KW-1185">Reference proteome</keyword>
<evidence type="ECO:0000313" key="3">
    <source>
        <dbReference type="Proteomes" id="UP001596011"/>
    </source>
</evidence>
<name>A0ABV9HBQ9_9MICO</name>
<dbReference type="PANTHER" id="PTHR42685">
    <property type="entry name" value="GERANYLGERANYL DIPHOSPHATE REDUCTASE"/>
    <property type="match status" value="1"/>
</dbReference>
<dbReference type="SUPFAM" id="SSF51905">
    <property type="entry name" value="FAD/NAD(P)-binding domain"/>
    <property type="match status" value="1"/>
</dbReference>
<evidence type="ECO:0000313" key="2">
    <source>
        <dbReference type="EMBL" id="MFC4627399.1"/>
    </source>
</evidence>
<keyword evidence="2" id="KW-0560">Oxidoreductase</keyword>
<protein>
    <submittedName>
        <fullName evidence="2">NAD(P)/FAD-dependent oxidoreductase</fullName>
        <ecNumber evidence="2">1.-.-.-</ecNumber>
    </submittedName>
</protein>
<proteinExistence type="predicted"/>
<dbReference type="InterPro" id="IPR002938">
    <property type="entry name" value="FAD-bd"/>
</dbReference>
<dbReference type="Pfam" id="PF01494">
    <property type="entry name" value="FAD_binding_3"/>
    <property type="match status" value="1"/>
</dbReference>
<sequence length="371" mass="38422">MTGPGDVAGDLDADVLVVGAGPVGLAAAVHARAAGLDVLVVDRRTGTLDKACGEGLLPGALRAVQALGADPPGQPLAGISYRAPGRHADHRFAAGPGRGVRRTALHEALSKRAADVGAQLFHGRVTGLRQDAGGVEVEMVPGGATGQGRAPMTLRAAWVLGCDGLHSTVRRLAGLDAVPGRRAGRPADGRYGLRRHFEVSPWTDLVEVHWSPHAEAYVTPVGPDTVGVALLGPRSVSGAGFDTLLRTQFPELSARLATATAASSLLGAGPLRQRSRRRSAGRVRLVGDASGYVDALTGEGVRVGLAQAEAAVRHLEDAGAYERAWRTATRDYRALTTGLLAWASSPLRGAVVPAAARAPWLYGAVVERLAR</sequence>
<gene>
    <name evidence="2" type="ORF">ACFO6V_04080</name>
</gene>
<feature type="domain" description="FAD-binding" evidence="1">
    <location>
        <begin position="12"/>
        <end position="312"/>
    </location>
</feature>
<dbReference type="InterPro" id="IPR036188">
    <property type="entry name" value="FAD/NAD-bd_sf"/>
</dbReference>
<reference evidence="3" key="1">
    <citation type="journal article" date="2019" name="Int. J. Syst. Evol. Microbiol.">
        <title>The Global Catalogue of Microorganisms (GCM) 10K type strain sequencing project: providing services to taxonomists for standard genome sequencing and annotation.</title>
        <authorList>
            <consortium name="The Broad Institute Genomics Platform"/>
            <consortium name="The Broad Institute Genome Sequencing Center for Infectious Disease"/>
            <person name="Wu L."/>
            <person name="Ma J."/>
        </authorList>
    </citation>
    <scope>NUCLEOTIDE SEQUENCE [LARGE SCALE GENOMIC DNA]</scope>
    <source>
        <strain evidence="3">CCUG 42722</strain>
    </source>
</reference>
<dbReference type="RefSeq" id="WP_377132503.1">
    <property type="nucleotide sequence ID" value="NZ_JBHSFI010000002.1"/>
</dbReference>
<dbReference type="GO" id="GO:0016491">
    <property type="term" value="F:oxidoreductase activity"/>
    <property type="evidence" value="ECO:0007669"/>
    <property type="project" value="UniProtKB-KW"/>
</dbReference>
<dbReference type="PRINTS" id="PR00420">
    <property type="entry name" value="RNGMNOXGNASE"/>
</dbReference>
<evidence type="ECO:0000259" key="1">
    <source>
        <dbReference type="Pfam" id="PF01494"/>
    </source>
</evidence>
<dbReference type="PANTHER" id="PTHR42685:SF19">
    <property type="entry name" value="POSSIBLE OXIDOREDUCTASE"/>
    <property type="match status" value="1"/>
</dbReference>
<dbReference type="EMBL" id="JBHSFI010000002">
    <property type="protein sequence ID" value="MFC4627399.1"/>
    <property type="molecule type" value="Genomic_DNA"/>
</dbReference>
<dbReference type="Gene3D" id="3.50.50.60">
    <property type="entry name" value="FAD/NAD(P)-binding domain"/>
    <property type="match status" value="1"/>
</dbReference>